<name>E4Z6Y4_OIKDI</name>
<evidence type="ECO:0000313" key="1">
    <source>
        <dbReference type="EMBL" id="CBY43462.1"/>
    </source>
</evidence>
<protein>
    <recommendedName>
        <fullName evidence="2">Lipoprotein</fullName>
    </recommendedName>
</protein>
<dbReference type="AlphaFoldDB" id="E4Z6Y4"/>
<dbReference type="EMBL" id="FN658263">
    <property type="protein sequence ID" value="CBY43462.1"/>
    <property type="molecule type" value="Genomic_DNA"/>
</dbReference>
<organism evidence="1">
    <name type="scientific">Oikopleura dioica</name>
    <name type="common">Tunicate</name>
    <dbReference type="NCBI Taxonomy" id="34765"/>
    <lineage>
        <taxon>Eukaryota</taxon>
        <taxon>Metazoa</taxon>
        <taxon>Chordata</taxon>
        <taxon>Tunicata</taxon>
        <taxon>Appendicularia</taxon>
        <taxon>Copelata</taxon>
        <taxon>Oikopleuridae</taxon>
        <taxon>Oikopleura</taxon>
    </lineage>
</organism>
<reference evidence="1" key="1">
    <citation type="journal article" date="2010" name="Science">
        <title>Plasticity of animal genome architecture unmasked by rapid evolution of a pelagic tunicate.</title>
        <authorList>
            <person name="Denoeud F."/>
            <person name="Henriet S."/>
            <person name="Mungpakdee S."/>
            <person name="Aury J.M."/>
            <person name="Da Silva C."/>
            <person name="Brinkmann H."/>
            <person name="Mikhaleva J."/>
            <person name="Olsen L.C."/>
            <person name="Jubin C."/>
            <person name="Canestro C."/>
            <person name="Bouquet J.M."/>
            <person name="Danks G."/>
            <person name="Poulain J."/>
            <person name="Campsteijn C."/>
            <person name="Adamski M."/>
            <person name="Cross I."/>
            <person name="Yadetie F."/>
            <person name="Muffato M."/>
            <person name="Louis A."/>
            <person name="Butcher S."/>
            <person name="Tsagkogeorga G."/>
            <person name="Konrad A."/>
            <person name="Singh S."/>
            <person name="Jensen M.F."/>
            <person name="Cong E.H."/>
            <person name="Eikeseth-Otteraa H."/>
            <person name="Noel B."/>
            <person name="Anthouard V."/>
            <person name="Porcel B.M."/>
            <person name="Kachouri-Lafond R."/>
            <person name="Nishino A."/>
            <person name="Ugolini M."/>
            <person name="Chourrout P."/>
            <person name="Nishida H."/>
            <person name="Aasland R."/>
            <person name="Huzurbazar S."/>
            <person name="Westhof E."/>
            <person name="Delsuc F."/>
            <person name="Lehrach H."/>
            <person name="Reinhardt R."/>
            <person name="Weissenbach J."/>
            <person name="Roy S.W."/>
            <person name="Artiguenave F."/>
            <person name="Postlethwait J.H."/>
            <person name="Manak J.R."/>
            <person name="Thompson E.M."/>
            <person name="Jaillon O."/>
            <person name="Du Pasquier L."/>
            <person name="Boudinot P."/>
            <person name="Liberles D.A."/>
            <person name="Volff J.N."/>
            <person name="Philippe H."/>
            <person name="Lenhard B."/>
            <person name="Roest Crollius H."/>
            <person name="Wincker P."/>
            <person name="Chourrout D."/>
        </authorList>
    </citation>
    <scope>NUCLEOTIDE SEQUENCE [LARGE SCALE GENOMIC DNA]</scope>
</reference>
<dbReference type="PROSITE" id="PS51257">
    <property type="entry name" value="PROKAR_LIPOPROTEIN"/>
    <property type="match status" value="1"/>
</dbReference>
<evidence type="ECO:0008006" key="2">
    <source>
        <dbReference type="Google" id="ProtNLM"/>
    </source>
</evidence>
<feature type="non-terminal residue" evidence="1">
    <location>
        <position position="124"/>
    </location>
</feature>
<sequence>MYQIIVKNLKKKIFFSILSIFSCVSTKNKGVTGAKIDLNLQSAQKYIKNKISGKSKKNRKFLKSSQYPSRSFSLQITFGYVREVSSVYKNVFGSGETCRRRTENWQNVEKMAILCIFFQFFVAG</sequence>
<accession>E4Z6Y4</accession>
<dbReference type="Proteomes" id="UP000011014">
    <property type="component" value="Unassembled WGS sequence"/>
</dbReference>
<proteinExistence type="predicted"/>
<gene>
    <name evidence="1" type="ORF">GSOID_T00028063001</name>
</gene>